<dbReference type="KEGG" id="axe:P40_13140"/>
<reference evidence="1" key="1">
    <citation type="submission" date="2022-01" db="EMBL/GenBank/DDBJ databases">
        <authorList>
            <person name="Karlyshev A.V."/>
            <person name="Jaspars M."/>
        </authorList>
    </citation>
    <scope>NUCLEOTIDE SEQUENCE</scope>
    <source>
        <strain evidence="1">AGSA3-2</strain>
    </source>
</reference>
<keyword evidence="2" id="KW-1185">Reference proteome</keyword>
<dbReference type="GeneID" id="94687247"/>
<protein>
    <submittedName>
        <fullName evidence="1">Uncharacterized protein</fullName>
    </submittedName>
</protein>
<proteinExistence type="predicted"/>
<name>A0A9Q3W3N7_9GAMM</name>
<dbReference type="Gene3D" id="3.90.1720.10">
    <property type="entry name" value="endopeptidase domain like (from Nostoc punctiforme)"/>
    <property type="match status" value="1"/>
</dbReference>
<dbReference type="AlphaFoldDB" id="A0A9Q3W3N7"/>
<organism evidence="1 2">
    <name type="scientific">Alloalcanivorax xenomutans</name>
    <dbReference type="NCBI Taxonomy" id="1094342"/>
    <lineage>
        <taxon>Bacteria</taxon>
        <taxon>Pseudomonadati</taxon>
        <taxon>Pseudomonadota</taxon>
        <taxon>Gammaproteobacteria</taxon>
        <taxon>Oceanospirillales</taxon>
        <taxon>Alcanivoracaceae</taxon>
        <taxon>Alloalcanivorax</taxon>
    </lineage>
</organism>
<accession>A0A9Q3W3N7</accession>
<evidence type="ECO:0000313" key="2">
    <source>
        <dbReference type="Proteomes" id="UP001107961"/>
    </source>
</evidence>
<sequence>MRTQRLYQWLCERLQRQDGGKDWPQSSLDHQRVLLQPCDVLLVDSESALDRRLRRLTGSRFSRALLYIGRLHDVADPSLRALLADYVPCEPDTQLVLDASLERGLRVRELSTLSGLHLRVCRAQNLSTDERQDALRYAISRVGTGSTTSWSTLMLLWLFPWRTLPSGWRRRLANRLATELLRTLSGSLVGEAFAFIQFPVYPLVKRPEDDGSRLLRLQPRLFHAADFDHSPYFDVIKAPYLLDQVPAGFQAIPWKGNAGAMASEQRASHLSLVDNP</sequence>
<dbReference type="Proteomes" id="UP001107961">
    <property type="component" value="Unassembled WGS sequence"/>
</dbReference>
<evidence type="ECO:0000313" key="1">
    <source>
        <dbReference type="EMBL" id="MCE7507981.1"/>
    </source>
</evidence>
<dbReference type="EMBL" id="JAJVKT010000004">
    <property type="protein sequence ID" value="MCE7507981.1"/>
    <property type="molecule type" value="Genomic_DNA"/>
</dbReference>
<dbReference type="RefSeq" id="WP_022994621.1">
    <property type="nucleotide sequence ID" value="NZ_CBDDTQ010000005.1"/>
</dbReference>
<comment type="caution">
    <text evidence="1">The sequence shown here is derived from an EMBL/GenBank/DDBJ whole genome shotgun (WGS) entry which is preliminary data.</text>
</comment>
<gene>
    <name evidence="1" type="ORF">LZG35_04985</name>
</gene>